<proteinExistence type="predicted"/>
<keyword evidence="3" id="KW-1003">Cell membrane</keyword>
<feature type="domain" description="Major facilitator superfamily (MFS) profile" evidence="9">
    <location>
        <begin position="21"/>
        <end position="444"/>
    </location>
</feature>
<feature type="transmembrane region" description="Helical" evidence="8">
    <location>
        <begin position="421"/>
        <end position="440"/>
    </location>
</feature>
<dbReference type="PROSITE" id="PS00217">
    <property type="entry name" value="SUGAR_TRANSPORT_2"/>
    <property type="match status" value="1"/>
</dbReference>
<keyword evidence="6 8" id="KW-1133">Transmembrane helix</keyword>
<evidence type="ECO:0000256" key="5">
    <source>
        <dbReference type="ARBA" id="ARBA00022692"/>
    </source>
</evidence>
<dbReference type="InterPro" id="IPR020846">
    <property type="entry name" value="MFS_dom"/>
</dbReference>
<dbReference type="Pfam" id="PF00083">
    <property type="entry name" value="Sugar_tr"/>
    <property type="match status" value="1"/>
</dbReference>
<feature type="transmembrane region" description="Helical" evidence="8">
    <location>
        <begin position="293"/>
        <end position="315"/>
    </location>
</feature>
<reference evidence="10" key="1">
    <citation type="submission" date="2015-11" db="EMBL/GenBank/DDBJ databases">
        <title>De novo transcriptome assembly of four potential Pierce s Disease insect vectors from Arizona vineyards.</title>
        <authorList>
            <person name="Tassone E.E."/>
        </authorList>
    </citation>
    <scope>NUCLEOTIDE SEQUENCE</scope>
</reference>
<evidence type="ECO:0000256" key="6">
    <source>
        <dbReference type="ARBA" id="ARBA00022989"/>
    </source>
</evidence>
<dbReference type="Gene3D" id="1.20.1250.20">
    <property type="entry name" value="MFS general substrate transporter like domains"/>
    <property type="match status" value="1"/>
</dbReference>
<evidence type="ECO:0000256" key="2">
    <source>
        <dbReference type="ARBA" id="ARBA00022448"/>
    </source>
</evidence>
<accession>A0A1B6MAH2</accession>
<dbReference type="GO" id="GO:0022857">
    <property type="term" value="F:transmembrane transporter activity"/>
    <property type="evidence" value="ECO:0007669"/>
    <property type="project" value="InterPro"/>
</dbReference>
<feature type="transmembrane region" description="Helical" evidence="8">
    <location>
        <begin position="390"/>
        <end position="409"/>
    </location>
</feature>
<evidence type="ECO:0000259" key="9">
    <source>
        <dbReference type="PROSITE" id="PS50850"/>
    </source>
</evidence>
<feature type="transmembrane region" description="Helical" evidence="8">
    <location>
        <begin position="351"/>
        <end position="370"/>
    </location>
</feature>
<evidence type="ECO:0000256" key="4">
    <source>
        <dbReference type="ARBA" id="ARBA00022597"/>
    </source>
</evidence>
<evidence type="ECO:0000256" key="1">
    <source>
        <dbReference type="ARBA" id="ARBA00004651"/>
    </source>
</evidence>
<evidence type="ECO:0000256" key="7">
    <source>
        <dbReference type="ARBA" id="ARBA00023136"/>
    </source>
</evidence>
<feature type="transmembrane region" description="Helical" evidence="8">
    <location>
        <begin position="91"/>
        <end position="110"/>
    </location>
</feature>
<dbReference type="FunFam" id="1.20.1250.20:FF:000218">
    <property type="entry name" value="facilitated trehalose transporter Tret1"/>
    <property type="match status" value="1"/>
</dbReference>
<dbReference type="EMBL" id="GEBQ01007056">
    <property type="protein sequence ID" value="JAT32921.1"/>
    <property type="molecule type" value="Transcribed_RNA"/>
</dbReference>
<feature type="transmembrane region" description="Helical" evidence="8">
    <location>
        <begin position="18"/>
        <end position="40"/>
    </location>
</feature>
<feature type="transmembrane region" description="Helical" evidence="8">
    <location>
        <begin position="157"/>
        <end position="189"/>
    </location>
</feature>
<evidence type="ECO:0000256" key="8">
    <source>
        <dbReference type="SAM" id="Phobius"/>
    </source>
</evidence>
<feature type="transmembrane region" description="Helical" evidence="8">
    <location>
        <begin position="254"/>
        <end position="281"/>
    </location>
</feature>
<feature type="transmembrane region" description="Helical" evidence="8">
    <location>
        <begin position="321"/>
        <end position="339"/>
    </location>
</feature>
<dbReference type="InterPro" id="IPR050549">
    <property type="entry name" value="MFS_Trehalose_Transporter"/>
</dbReference>
<evidence type="ECO:0000313" key="10">
    <source>
        <dbReference type="EMBL" id="JAT32921.1"/>
    </source>
</evidence>
<keyword evidence="2" id="KW-0813">Transport</keyword>
<keyword evidence="5 8" id="KW-0812">Transmembrane</keyword>
<protein>
    <recommendedName>
        <fullName evidence="9">Major facilitator superfamily (MFS) profile domain-containing protein</fullName>
    </recommendedName>
</protein>
<dbReference type="PANTHER" id="PTHR48021:SF1">
    <property type="entry name" value="GH07001P-RELATED"/>
    <property type="match status" value="1"/>
</dbReference>
<dbReference type="InterPro" id="IPR005829">
    <property type="entry name" value="Sugar_transporter_CS"/>
</dbReference>
<evidence type="ECO:0000256" key="3">
    <source>
        <dbReference type="ARBA" id="ARBA00022475"/>
    </source>
</evidence>
<name>A0A1B6MAH2_9HEMI</name>
<organism evidence="10">
    <name type="scientific">Graphocephala atropunctata</name>
    <dbReference type="NCBI Taxonomy" id="36148"/>
    <lineage>
        <taxon>Eukaryota</taxon>
        <taxon>Metazoa</taxon>
        <taxon>Ecdysozoa</taxon>
        <taxon>Arthropoda</taxon>
        <taxon>Hexapoda</taxon>
        <taxon>Insecta</taxon>
        <taxon>Pterygota</taxon>
        <taxon>Neoptera</taxon>
        <taxon>Paraneoptera</taxon>
        <taxon>Hemiptera</taxon>
        <taxon>Auchenorrhyncha</taxon>
        <taxon>Membracoidea</taxon>
        <taxon>Cicadellidae</taxon>
        <taxon>Cicadellinae</taxon>
        <taxon>Cicadellini</taxon>
        <taxon>Graphocephala</taxon>
    </lineage>
</organism>
<dbReference type="SUPFAM" id="SSF103473">
    <property type="entry name" value="MFS general substrate transporter"/>
    <property type="match status" value="1"/>
</dbReference>
<keyword evidence="4" id="KW-0762">Sugar transport</keyword>
<dbReference type="GO" id="GO:0005886">
    <property type="term" value="C:plasma membrane"/>
    <property type="evidence" value="ECO:0007669"/>
    <property type="project" value="UniProtKB-SubCell"/>
</dbReference>
<dbReference type="PANTHER" id="PTHR48021">
    <property type="match status" value="1"/>
</dbReference>
<dbReference type="AlphaFoldDB" id="A0A1B6MAH2"/>
<dbReference type="PROSITE" id="PS50850">
    <property type="entry name" value="MFS"/>
    <property type="match status" value="1"/>
</dbReference>
<gene>
    <name evidence="10" type="ORF">g.34298</name>
</gene>
<dbReference type="InterPro" id="IPR005828">
    <property type="entry name" value="MFS_sugar_transport-like"/>
</dbReference>
<dbReference type="InterPro" id="IPR036259">
    <property type="entry name" value="MFS_trans_sf"/>
</dbReference>
<keyword evidence="7 8" id="KW-0472">Membrane</keyword>
<feature type="transmembrane region" description="Helical" evidence="8">
    <location>
        <begin position="116"/>
        <end position="136"/>
    </location>
</feature>
<comment type="subcellular location">
    <subcellularLocation>
        <location evidence="1">Cell membrane</location>
        <topology evidence="1">Multi-pass membrane protein</topology>
    </subcellularLocation>
</comment>
<feature type="transmembrane region" description="Helical" evidence="8">
    <location>
        <begin position="60"/>
        <end position="79"/>
    </location>
</feature>
<sequence length="457" mass="50879">MNDKNGGIVPQSTSKYNLYLAVFIAYLGPAAVGFVVGWSSPSLVILEAPDSEFPVTRDQGAWLASLVPLGAAIGPLISGSLLDSIGRRRTFLLQHLMLLIGWGLMCFRTIPVMYFARLLMGIAYGFSLAMTSIYIGEITDDSLRSTLNTMYPFFNKLPLLVTFGIGPHISYYSLLLVCSLPSLVFLILYKSLPESPFYLFMTNRDSDMIETLSRLRQLPESSVVEEARVIKELFANKVEGSWRNLFTTRVNLRALMIVACLQFFWQYSWGTVVMVYAQPIVKHIGISLPSDRCAWVLAAMSWGGTALSPVLVSTWGYKRALLLSSVVCTLTMGVAAYFLGLHERGDNTPYVQWCIIISLVGFVISNYSAYYPISLSLLGEFFDPSMKAKGSTFLICIACLESSIAVYLYPWSIQIFQMSVTYWFSFAVLCVATIFVAIFVPETSGLSFAQIQEVLNR</sequence>